<dbReference type="OrthoDB" id="181472at2"/>
<dbReference type="InterPro" id="IPR008928">
    <property type="entry name" value="6-hairpin_glycosidase_sf"/>
</dbReference>
<name>W0RIN8_9BACT</name>
<proteinExistence type="predicted"/>
<dbReference type="eggNOG" id="COG3387">
    <property type="taxonomic scope" value="Bacteria"/>
</dbReference>
<protein>
    <submittedName>
        <fullName evidence="1">Uncharacterized protein</fullName>
    </submittedName>
</protein>
<organism evidence="1 2">
    <name type="scientific">Gemmatirosa kalamazoonensis</name>
    <dbReference type="NCBI Taxonomy" id="861299"/>
    <lineage>
        <taxon>Bacteria</taxon>
        <taxon>Pseudomonadati</taxon>
        <taxon>Gemmatimonadota</taxon>
        <taxon>Gemmatimonadia</taxon>
        <taxon>Gemmatimonadales</taxon>
        <taxon>Gemmatimonadaceae</taxon>
        <taxon>Gemmatirosa</taxon>
    </lineage>
</organism>
<keyword evidence="2" id="KW-1185">Reference proteome</keyword>
<evidence type="ECO:0000313" key="2">
    <source>
        <dbReference type="Proteomes" id="UP000019151"/>
    </source>
</evidence>
<sequence length="594" mass="64001">MNTTPPPQIPWQVTGNHWLALPCIHPADGAIWAAGVLHRGARAAIEFAGGAEFVEGRGEPLLRPSLRVDGTLRELAAEGIAWERAVQWLPTFTCTSGSLVVRGSVFAPHGRDTDLSGAVYTISVENRGAETVSIDIALEGTLGHRQMRVRSARPFPDTHRASVGANEVVVLEGTALPGVVAFALGADGPAAVDVHDGEAPRFSVRRTLSVERGTTRQVAFYLAAGPERDGAEATVAAMRRRGWRDLLAATREALRALEQVTGNDAIDRIVNRNLIFAYFYGCARALDDAHYYPVRTRVPWHARGITVRDWEALMWTLPAVQLGDAPLARELLLRTCELHGYAPGQGVHYVDGTLFEPGFSLEGAAAYALATDRYIRETGDDQIVDEPAVADTLYLSSDDIAARRDENVPLYSTEVTLSGAAVTHPFTLHGNAVVAQALEVFRRTLDEETAREVQDPEAVRAALLRHFASERDGKTGLASAVDLKGARAMEDDPLASSLWLPLYEAVDRTDSTYRRTARGLGATPTSLAQQCARLLGPDAPQVLQWLRRAPLDNGVAAEIVGPEGKAVANGGDASLSGLVAYMVWYAVHVLGVAP</sequence>
<gene>
    <name evidence="1" type="ORF">J421_3432</name>
</gene>
<accession>W0RIN8</accession>
<dbReference type="AlphaFoldDB" id="W0RIN8"/>
<dbReference type="SUPFAM" id="SSF48208">
    <property type="entry name" value="Six-hairpin glycosidases"/>
    <property type="match status" value="1"/>
</dbReference>
<dbReference type="Proteomes" id="UP000019151">
    <property type="component" value="Chromosome"/>
</dbReference>
<dbReference type="Gene3D" id="1.50.10.10">
    <property type="match status" value="1"/>
</dbReference>
<dbReference type="InParanoid" id="W0RIN8"/>
<dbReference type="GO" id="GO:0005975">
    <property type="term" value="P:carbohydrate metabolic process"/>
    <property type="evidence" value="ECO:0007669"/>
    <property type="project" value="InterPro"/>
</dbReference>
<evidence type="ECO:0000313" key="1">
    <source>
        <dbReference type="EMBL" id="AHG90969.1"/>
    </source>
</evidence>
<dbReference type="KEGG" id="gba:J421_3432"/>
<dbReference type="EMBL" id="CP007128">
    <property type="protein sequence ID" value="AHG90969.1"/>
    <property type="molecule type" value="Genomic_DNA"/>
</dbReference>
<reference evidence="1 2" key="1">
    <citation type="journal article" date="2014" name="Genome Announc.">
        <title>Genome Sequence and Methylome of Soil Bacterium Gemmatirosa kalamazoonensis KBS708T, a Member of the Rarely Cultivated Gemmatimonadetes Phylum.</title>
        <authorList>
            <person name="Debruyn J.M."/>
            <person name="Radosevich M."/>
            <person name="Wommack K.E."/>
            <person name="Polson S.W."/>
            <person name="Hauser L.J."/>
            <person name="Fawaz M.N."/>
            <person name="Korlach J."/>
            <person name="Tsai Y.C."/>
        </authorList>
    </citation>
    <scope>NUCLEOTIDE SEQUENCE [LARGE SCALE GENOMIC DNA]</scope>
    <source>
        <strain evidence="1 2">KBS708</strain>
    </source>
</reference>
<dbReference type="RefSeq" id="WP_148306371.1">
    <property type="nucleotide sequence ID" value="NZ_CP007128.1"/>
</dbReference>
<dbReference type="InterPro" id="IPR012341">
    <property type="entry name" value="6hp_glycosidase-like_sf"/>
</dbReference>
<dbReference type="HOGENOM" id="CLU_478032_0_0_0"/>